<comment type="similarity">
    <text evidence="8">Belongs to the tRNA(Ile)-lysidine synthase family.</text>
</comment>
<keyword evidence="11" id="KW-1185">Reference proteome</keyword>
<dbReference type="Pfam" id="PF01171">
    <property type="entry name" value="ATP_bind_3"/>
    <property type="match status" value="1"/>
</dbReference>
<evidence type="ECO:0000313" key="11">
    <source>
        <dbReference type="Proteomes" id="UP000029444"/>
    </source>
</evidence>
<dbReference type="GO" id="GO:0006400">
    <property type="term" value="P:tRNA modification"/>
    <property type="evidence" value="ECO:0007669"/>
    <property type="project" value="UniProtKB-UniRule"/>
</dbReference>
<comment type="subcellular location">
    <subcellularLocation>
        <location evidence="1 8">Cytoplasm</location>
    </subcellularLocation>
</comment>
<comment type="domain">
    <text evidence="8">The N-terminal region contains the highly conserved SGGXDS motif, predicted to be a P-loop motif involved in ATP binding.</text>
</comment>
<evidence type="ECO:0000256" key="3">
    <source>
        <dbReference type="ARBA" id="ARBA00022598"/>
    </source>
</evidence>
<dbReference type="Pfam" id="PF11734">
    <property type="entry name" value="TilS_C"/>
    <property type="match status" value="1"/>
</dbReference>
<proteinExistence type="inferred from homology"/>
<dbReference type="Pfam" id="PF09179">
    <property type="entry name" value="TilS"/>
    <property type="match status" value="1"/>
</dbReference>
<dbReference type="HAMAP" id="MF_01161">
    <property type="entry name" value="tRNA_Ile_lys_synt"/>
    <property type="match status" value="1"/>
</dbReference>
<keyword evidence="5 8" id="KW-0547">Nucleotide-binding</keyword>
<dbReference type="GO" id="GO:0032267">
    <property type="term" value="F:tRNA(Ile)-lysidine synthase activity"/>
    <property type="evidence" value="ECO:0007669"/>
    <property type="project" value="UniProtKB-EC"/>
</dbReference>
<dbReference type="NCBIfam" id="TIGR02432">
    <property type="entry name" value="lysidine_TilS_N"/>
    <property type="match status" value="1"/>
</dbReference>
<keyword evidence="4 8" id="KW-0819">tRNA processing</keyword>
<evidence type="ECO:0000256" key="8">
    <source>
        <dbReference type="HAMAP-Rule" id="MF_01161"/>
    </source>
</evidence>
<dbReference type="PANTHER" id="PTHR43033:SF1">
    <property type="entry name" value="TRNA(ILE)-LYSIDINE SYNTHASE-RELATED"/>
    <property type="match status" value="1"/>
</dbReference>
<dbReference type="RefSeq" id="WP_052041397.1">
    <property type="nucleotide sequence ID" value="NZ_ARXV01000003.1"/>
</dbReference>
<comment type="function">
    <text evidence="8">Ligates lysine onto the cytidine present at position 34 of the AUA codon-specific tRNA(Ile) that contains the anticodon CAU, in an ATP-dependent manner. Cytidine is converted to lysidine, thus changing the amino acid specificity of the tRNA from methionine to isoleucine.</text>
</comment>
<comment type="caution">
    <text evidence="10">The sequence shown here is derived from an EMBL/GenBank/DDBJ whole genome shotgun (WGS) entry which is preliminary data.</text>
</comment>
<feature type="binding site" evidence="8">
    <location>
        <begin position="25"/>
        <end position="30"/>
    </location>
    <ligand>
        <name>ATP</name>
        <dbReference type="ChEBI" id="CHEBI:30616"/>
    </ligand>
</feature>
<sequence>MTEPAGFCRELAEQAPDGPLLLALSGGLDSSLLLHLLMRAGLGPRLSVVHVDHQLHSESQSWSRFCESLAESHAVPFILEQVQVSRDEGLEAGARDARYGALLPLAKALGATLITAHHRSDQAETLLLRLLRGAGVQGLSAMRSLVVRDGVDIWRPMLALDQATLTEWALEASIPWRDDPSNEDESLRRNFLRHRVVPLLREHWKGVDATLARAADHMSEAASLLEDIAVGDASEIGVEGLVLPLEPLHRFSEARQRNLVRWWLQQQGATAPSQAVLAELLAVQFAAADSQARVEWGDWAARLYRGALYLSRRTGFAPWAGPECWPQGAAPPSLPNWRWSRENSDGAVPLWRPPGDLVLRGVTGSCKLHRHGMHQQVKELWRSAGVPPWQRRQWPLLYRDDQLVSVPLVGLADGLALEDCEAWFLIPTM</sequence>
<protein>
    <recommendedName>
        <fullName evidence="8">tRNA(Ile)-lysidine synthase</fullName>
        <ecNumber evidence="8">6.3.4.19</ecNumber>
    </recommendedName>
    <alternativeName>
        <fullName evidence="8">tRNA(Ile)-2-lysyl-cytidine synthase</fullName>
    </alternativeName>
    <alternativeName>
        <fullName evidence="8">tRNA(Ile)-lysidine synthetase</fullName>
    </alternativeName>
</protein>
<dbReference type="InterPro" id="IPR015262">
    <property type="entry name" value="tRNA_Ile_lys_synt_subst-bd"/>
</dbReference>
<organism evidence="10 11">
    <name type="scientific">Alcanivorax nanhaiticus</name>
    <dbReference type="NCBI Taxonomy" id="1177154"/>
    <lineage>
        <taxon>Bacteria</taxon>
        <taxon>Pseudomonadati</taxon>
        <taxon>Pseudomonadota</taxon>
        <taxon>Gammaproteobacteria</taxon>
        <taxon>Oceanospirillales</taxon>
        <taxon>Alcanivoracaceae</taxon>
        <taxon>Alcanivorax</taxon>
    </lineage>
</organism>
<dbReference type="GO" id="GO:0005524">
    <property type="term" value="F:ATP binding"/>
    <property type="evidence" value="ECO:0007669"/>
    <property type="project" value="UniProtKB-UniRule"/>
</dbReference>
<comment type="catalytic activity">
    <reaction evidence="7 8">
        <text>cytidine(34) in tRNA(Ile2) + L-lysine + ATP = lysidine(34) in tRNA(Ile2) + AMP + diphosphate + H(+)</text>
        <dbReference type="Rhea" id="RHEA:43744"/>
        <dbReference type="Rhea" id="RHEA-COMP:10625"/>
        <dbReference type="Rhea" id="RHEA-COMP:10670"/>
        <dbReference type="ChEBI" id="CHEBI:15378"/>
        <dbReference type="ChEBI" id="CHEBI:30616"/>
        <dbReference type="ChEBI" id="CHEBI:32551"/>
        <dbReference type="ChEBI" id="CHEBI:33019"/>
        <dbReference type="ChEBI" id="CHEBI:82748"/>
        <dbReference type="ChEBI" id="CHEBI:83665"/>
        <dbReference type="ChEBI" id="CHEBI:456215"/>
        <dbReference type="EC" id="6.3.4.19"/>
    </reaction>
</comment>
<dbReference type="SUPFAM" id="SSF52402">
    <property type="entry name" value="Adenine nucleotide alpha hydrolases-like"/>
    <property type="match status" value="1"/>
</dbReference>
<dbReference type="PANTHER" id="PTHR43033">
    <property type="entry name" value="TRNA(ILE)-LYSIDINE SYNTHASE-RELATED"/>
    <property type="match status" value="1"/>
</dbReference>
<dbReference type="Gene3D" id="3.40.50.620">
    <property type="entry name" value="HUPs"/>
    <property type="match status" value="1"/>
</dbReference>
<evidence type="ECO:0000313" key="10">
    <source>
        <dbReference type="EMBL" id="KGD65662.1"/>
    </source>
</evidence>
<dbReference type="EMBL" id="ARXV01000003">
    <property type="protein sequence ID" value="KGD65662.1"/>
    <property type="molecule type" value="Genomic_DNA"/>
</dbReference>
<dbReference type="InterPro" id="IPR011063">
    <property type="entry name" value="TilS/TtcA_N"/>
</dbReference>
<dbReference type="Proteomes" id="UP000029444">
    <property type="component" value="Unassembled WGS sequence"/>
</dbReference>
<reference evidence="10 11" key="1">
    <citation type="submission" date="2012-09" db="EMBL/GenBank/DDBJ databases">
        <title>Genome Sequence of alkane-degrading Bacterium Alcanivorax sp. 19-m-6.</title>
        <authorList>
            <person name="Lai Q."/>
            <person name="Shao Z."/>
        </authorList>
    </citation>
    <scope>NUCLEOTIDE SEQUENCE [LARGE SCALE GENOMIC DNA]</scope>
    <source>
        <strain evidence="10 11">19-m-6</strain>
    </source>
</reference>
<evidence type="ECO:0000259" key="9">
    <source>
        <dbReference type="SMART" id="SM00977"/>
    </source>
</evidence>
<dbReference type="InterPro" id="IPR012094">
    <property type="entry name" value="tRNA_Ile_lys_synt"/>
</dbReference>
<dbReference type="Gene3D" id="1.20.59.20">
    <property type="match status" value="1"/>
</dbReference>
<dbReference type="InterPro" id="IPR012796">
    <property type="entry name" value="Lysidine-tRNA-synth_C"/>
</dbReference>
<accession>A0A095SM86</accession>
<dbReference type="STRING" id="1177154.Y5S_00886"/>
<feature type="domain" description="Lysidine-tRNA(Ile) synthetase C-terminal" evidence="9">
    <location>
        <begin position="357"/>
        <end position="417"/>
    </location>
</feature>
<keyword evidence="6 8" id="KW-0067">ATP-binding</keyword>
<keyword evidence="2 8" id="KW-0963">Cytoplasm</keyword>
<dbReference type="OrthoDB" id="9807403at2"/>
<dbReference type="InterPro" id="IPR012795">
    <property type="entry name" value="tRNA_Ile_lys_synt_N"/>
</dbReference>
<dbReference type="AlphaFoldDB" id="A0A095SM86"/>
<evidence type="ECO:0000256" key="6">
    <source>
        <dbReference type="ARBA" id="ARBA00022840"/>
    </source>
</evidence>
<gene>
    <name evidence="8" type="primary">tilS</name>
    <name evidence="10" type="ORF">Y5S_00886</name>
</gene>
<dbReference type="EC" id="6.3.4.19" evidence="8"/>
<dbReference type="SUPFAM" id="SSF82829">
    <property type="entry name" value="MesJ substrate recognition domain-like"/>
    <property type="match status" value="1"/>
</dbReference>
<evidence type="ECO:0000256" key="5">
    <source>
        <dbReference type="ARBA" id="ARBA00022741"/>
    </source>
</evidence>
<evidence type="ECO:0000256" key="4">
    <source>
        <dbReference type="ARBA" id="ARBA00022694"/>
    </source>
</evidence>
<name>A0A095SM86_9GAMM</name>
<evidence type="ECO:0000256" key="1">
    <source>
        <dbReference type="ARBA" id="ARBA00004496"/>
    </source>
</evidence>
<dbReference type="CDD" id="cd01992">
    <property type="entry name" value="TilS_N"/>
    <property type="match status" value="1"/>
</dbReference>
<dbReference type="SMART" id="SM00977">
    <property type="entry name" value="TilS_C"/>
    <property type="match status" value="1"/>
</dbReference>
<dbReference type="SUPFAM" id="SSF56037">
    <property type="entry name" value="PheT/TilS domain"/>
    <property type="match status" value="1"/>
</dbReference>
<dbReference type="InterPro" id="IPR014729">
    <property type="entry name" value="Rossmann-like_a/b/a_fold"/>
</dbReference>
<dbReference type="PATRIC" id="fig|1177154.3.peg.895"/>
<evidence type="ECO:0000256" key="7">
    <source>
        <dbReference type="ARBA" id="ARBA00048539"/>
    </source>
</evidence>
<keyword evidence="3 8" id="KW-0436">Ligase</keyword>
<dbReference type="GO" id="GO:0005737">
    <property type="term" value="C:cytoplasm"/>
    <property type="evidence" value="ECO:0007669"/>
    <property type="project" value="UniProtKB-SubCell"/>
</dbReference>
<dbReference type="NCBIfam" id="TIGR02433">
    <property type="entry name" value="lysidine_TilS_C"/>
    <property type="match status" value="1"/>
</dbReference>
<dbReference type="eggNOG" id="COG0037">
    <property type="taxonomic scope" value="Bacteria"/>
</dbReference>
<evidence type="ECO:0000256" key="2">
    <source>
        <dbReference type="ARBA" id="ARBA00022490"/>
    </source>
</evidence>